<dbReference type="GeneID" id="92079388"/>
<comment type="caution">
    <text evidence="2">The sequence shown here is derived from an EMBL/GenBank/DDBJ whole genome shotgun (WGS) entry which is preliminary data.</text>
</comment>
<dbReference type="PROSITE" id="PS51257">
    <property type="entry name" value="PROKAR_LIPOPROTEIN"/>
    <property type="match status" value="1"/>
</dbReference>
<feature type="chain" id="PRO_5046892280" evidence="1">
    <location>
        <begin position="26"/>
        <end position="143"/>
    </location>
</feature>
<dbReference type="RefSeq" id="XP_066698724.1">
    <property type="nucleotide sequence ID" value="XM_066846326.1"/>
</dbReference>
<name>A0ABR1Q9J6_9PEZI</name>
<reference evidence="2 3" key="1">
    <citation type="submission" date="2023-01" db="EMBL/GenBank/DDBJ databases">
        <title>Analysis of 21 Apiospora genomes using comparative genomics revels a genus with tremendous synthesis potential of carbohydrate active enzymes and secondary metabolites.</title>
        <authorList>
            <person name="Sorensen T."/>
        </authorList>
    </citation>
    <scope>NUCLEOTIDE SEQUENCE [LARGE SCALE GENOMIC DNA]</scope>
    <source>
        <strain evidence="2 3">CBS 24483</strain>
    </source>
</reference>
<dbReference type="Proteomes" id="UP001391051">
    <property type="component" value="Unassembled WGS sequence"/>
</dbReference>
<keyword evidence="3" id="KW-1185">Reference proteome</keyword>
<proteinExistence type="predicted"/>
<dbReference type="EMBL" id="JAQQWE010000006">
    <property type="protein sequence ID" value="KAK7949218.1"/>
    <property type="molecule type" value="Genomic_DNA"/>
</dbReference>
<organism evidence="2 3">
    <name type="scientific">Apiospora aurea</name>
    <dbReference type="NCBI Taxonomy" id="335848"/>
    <lineage>
        <taxon>Eukaryota</taxon>
        <taxon>Fungi</taxon>
        <taxon>Dikarya</taxon>
        <taxon>Ascomycota</taxon>
        <taxon>Pezizomycotina</taxon>
        <taxon>Sordariomycetes</taxon>
        <taxon>Xylariomycetidae</taxon>
        <taxon>Amphisphaeriales</taxon>
        <taxon>Apiosporaceae</taxon>
        <taxon>Apiospora</taxon>
    </lineage>
</organism>
<sequence length="143" mass="15584">MFRAALSILAAASVSIAGCTPQAEGTCSFYMEIVEATLSDAEYQCGIYNHACNAISNFATCEPGLSITSQLPYTVDVTHRGGDGKSLYADFNYAGSSYSKDSSSSQIEDCSSGLATLELRQGRHHRDRYSFGDWDPELHQFRD</sequence>
<accession>A0ABR1Q9J6</accession>
<evidence type="ECO:0000313" key="2">
    <source>
        <dbReference type="EMBL" id="KAK7949218.1"/>
    </source>
</evidence>
<protein>
    <submittedName>
        <fullName evidence="2">Uncharacterized protein</fullName>
    </submittedName>
</protein>
<evidence type="ECO:0000313" key="3">
    <source>
        <dbReference type="Proteomes" id="UP001391051"/>
    </source>
</evidence>
<gene>
    <name evidence="2" type="ORF">PG986_010104</name>
</gene>
<keyword evidence="1" id="KW-0732">Signal</keyword>
<evidence type="ECO:0000256" key="1">
    <source>
        <dbReference type="SAM" id="SignalP"/>
    </source>
</evidence>
<feature type="signal peptide" evidence="1">
    <location>
        <begin position="1"/>
        <end position="25"/>
    </location>
</feature>